<dbReference type="PANTHER" id="PTHR10622:SF10">
    <property type="entry name" value="HET DOMAIN-CONTAINING PROTEIN"/>
    <property type="match status" value="1"/>
</dbReference>
<reference evidence="2" key="1">
    <citation type="submission" date="2016-11" db="EMBL/GenBank/DDBJ databases">
        <title>The genome sequence of Colletotrichum cuscutae.</title>
        <authorList>
            <person name="Baroncelli R."/>
        </authorList>
    </citation>
    <scope>NUCLEOTIDE SEQUENCE</scope>
    <source>
        <strain evidence="2">IMI 304802</strain>
    </source>
</reference>
<dbReference type="PANTHER" id="PTHR10622">
    <property type="entry name" value="HET DOMAIN-CONTAINING PROTEIN"/>
    <property type="match status" value="1"/>
</dbReference>
<gene>
    <name evidence="2" type="ORF">CCUS01_01575</name>
</gene>
<accession>A0AAI9URG0</accession>
<dbReference type="AlphaFoldDB" id="A0AAI9URG0"/>
<feature type="compositionally biased region" description="Polar residues" evidence="1">
    <location>
        <begin position="467"/>
        <end position="482"/>
    </location>
</feature>
<organism evidence="2 3">
    <name type="scientific">Colletotrichum cuscutae</name>
    <dbReference type="NCBI Taxonomy" id="1209917"/>
    <lineage>
        <taxon>Eukaryota</taxon>
        <taxon>Fungi</taxon>
        <taxon>Dikarya</taxon>
        <taxon>Ascomycota</taxon>
        <taxon>Pezizomycotina</taxon>
        <taxon>Sordariomycetes</taxon>
        <taxon>Hypocreomycetidae</taxon>
        <taxon>Glomerellales</taxon>
        <taxon>Glomerellaceae</taxon>
        <taxon>Colletotrichum</taxon>
        <taxon>Colletotrichum acutatum species complex</taxon>
    </lineage>
</organism>
<feature type="region of interest" description="Disordered" evidence="1">
    <location>
        <begin position="461"/>
        <end position="482"/>
    </location>
</feature>
<name>A0AAI9URG0_9PEZI</name>
<evidence type="ECO:0000313" key="3">
    <source>
        <dbReference type="Proteomes" id="UP001239213"/>
    </source>
</evidence>
<protein>
    <submittedName>
        <fullName evidence="2">HET domain-containing protein</fullName>
    </submittedName>
</protein>
<dbReference type="EMBL" id="MPDP01000271">
    <property type="protein sequence ID" value="KAK1461985.1"/>
    <property type="molecule type" value="Genomic_DNA"/>
</dbReference>
<evidence type="ECO:0000256" key="1">
    <source>
        <dbReference type="SAM" id="MobiDB-lite"/>
    </source>
</evidence>
<keyword evidence="3" id="KW-1185">Reference proteome</keyword>
<comment type="caution">
    <text evidence="2">The sequence shown here is derived from an EMBL/GenBank/DDBJ whole genome shotgun (WGS) entry which is preliminary data.</text>
</comment>
<proteinExistence type="predicted"/>
<evidence type="ECO:0000313" key="2">
    <source>
        <dbReference type="EMBL" id="KAK1461985.1"/>
    </source>
</evidence>
<sequence>MRLINVNTLLLEEFMGRCPQYATLSHTWNGKQEISFKEWHKQHVAAESKEQGRWFTRGWTLQELSAPRRMYFFDKSWRILGSRQDFAPEVSNITGIRNEYISGAKSVLDASISEVFSRLAGRETTSPEDMAYRVLGLLGLNMPLLYGERSAACMRLPEELIRISDDQTIFCWTWNHTIPHNWSSLLAPSPSVFKGGDRFLCGSETDEHIVGWRKATSYTMTNVGLRIRLPTLRISGLDLAVLNVSERRSDSGEQDPITGRVCIPLTTNNYLDEVYGVSSTLIDDSALSAQRWPIPGQPIPVYELRNICPSSLQDFYIRCRLKRQGPSSITTQMSQIDGGLDFNYPARNKILYQEQTEVGYVDGDGKAVFNDAYREAGPQLYAGEVLKLRAGRFLKNCILPGSTYFTAGVTPEGKARLRCMRGWLWTECKRTLGEYKSWRYKYTVEGTITFHVRIQPIHRENPEETAQGAQTSQYQTQVVEMP</sequence>
<dbReference type="Proteomes" id="UP001239213">
    <property type="component" value="Unassembled WGS sequence"/>
</dbReference>